<gene>
    <name evidence="1" type="ORF">PLOB_00043471</name>
</gene>
<evidence type="ECO:0000313" key="1">
    <source>
        <dbReference type="EMBL" id="CAH3143543.1"/>
    </source>
</evidence>
<dbReference type="Proteomes" id="UP001159405">
    <property type="component" value="Unassembled WGS sequence"/>
</dbReference>
<proteinExistence type="predicted"/>
<organism evidence="1 2">
    <name type="scientific">Porites lobata</name>
    <dbReference type="NCBI Taxonomy" id="104759"/>
    <lineage>
        <taxon>Eukaryota</taxon>
        <taxon>Metazoa</taxon>
        <taxon>Cnidaria</taxon>
        <taxon>Anthozoa</taxon>
        <taxon>Hexacorallia</taxon>
        <taxon>Scleractinia</taxon>
        <taxon>Fungiina</taxon>
        <taxon>Poritidae</taxon>
        <taxon>Porites</taxon>
    </lineage>
</organism>
<accession>A0ABN8PLE2</accession>
<name>A0ABN8PLE2_9CNID</name>
<dbReference type="EMBL" id="CALNXK010000071">
    <property type="protein sequence ID" value="CAH3143543.1"/>
    <property type="molecule type" value="Genomic_DNA"/>
</dbReference>
<comment type="caution">
    <text evidence="1">The sequence shown here is derived from an EMBL/GenBank/DDBJ whole genome shotgun (WGS) entry which is preliminary data.</text>
</comment>
<protein>
    <submittedName>
        <fullName evidence="1">Uncharacterized protein</fullName>
    </submittedName>
</protein>
<sequence>MHGDARIEGYHYCMPPETLLALTCTSLILTVGITGVNSHARDMYGNSHGHGTSSALASNGNTLYNVIGLKRHIMAVDLPESESISGAEINHTVCAANSGVLSWNLSESKSVLKMCISKHCHEVTGFLSWIGTYCISCVVQQRSRVKDLSFLVGYDEINIRVKNFSMCNLYLMENSKFLKHVT</sequence>
<evidence type="ECO:0000313" key="2">
    <source>
        <dbReference type="Proteomes" id="UP001159405"/>
    </source>
</evidence>
<keyword evidence="2" id="KW-1185">Reference proteome</keyword>
<reference evidence="1 2" key="1">
    <citation type="submission" date="2022-05" db="EMBL/GenBank/DDBJ databases">
        <authorList>
            <consortium name="Genoscope - CEA"/>
            <person name="William W."/>
        </authorList>
    </citation>
    <scope>NUCLEOTIDE SEQUENCE [LARGE SCALE GENOMIC DNA]</scope>
</reference>